<dbReference type="PATRIC" id="fig|1449336.4.peg.1153"/>
<accession>A0A0R2HYP4</accession>
<dbReference type="RefSeq" id="WP_034568368.1">
    <property type="nucleotide sequence ID" value="NZ_JQBS01000001.1"/>
</dbReference>
<dbReference type="GeneID" id="89589635"/>
<keyword evidence="3" id="KW-1185">Reference proteome</keyword>
<dbReference type="Proteomes" id="UP000051658">
    <property type="component" value="Unassembled WGS sequence"/>
</dbReference>
<sequence>MMIIPSGKPKIWDKEPEIGAVESQFAYTGTFHRLAKAYALEFDPHYLILSPYYGFLRPSTVIPHTYDTRFTLKGITAETIQLESLQKQWQELAVSETTITVLGGKKFQPLLSQILPSGTTLLFPLDSLGGIGVMQQHLKTAVAKHTPLPYRKKIII</sequence>
<protein>
    <recommendedName>
        <fullName evidence="1">DUF6884 domain-containing protein</fullName>
    </recommendedName>
</protein>
<comment type="caution">
    <text evidence="2">The sequence shown here is derived from an EMBL/GenBank/DDBJ whole genome shotgun (WGS) entry which is preliminary data.</text>
</comment>
<evidence type="ECO:0000313" key="3">
    <source>
        <dbReference type="Proteomes" id="UP000051658"/>
    </source>
</evidence>
<evidence type="ECO:0000259" key="1">
    <source>
        <dbReference type="Pfam" id="PF21818"/>
    </source>
</evidence>
<reference evidence="2 3" key="1">
    <citation type="journal article" date="2015" name="Genome Announc.">
        <title>Expanding the biotechnology potential of lactobacilli through comparative genomics of 213 strains and associated genera.</title>
        <authorList>
            <person name="Sun Z."/>
            <person name="Harris H.M."/>
            <person name="McCann A."/>
            <person name="Guo C."/>
            <person name="Argimon S."/>
            <person name="Zhang W."/>
            <person name="Yang X."/>
            <person name="Jeffery I.B."/>
            <person name="Cooney J.C."/>
            <person name="Kagawa T.F."/>
            <person name="Liu W."/>
            <person name="Song Y."/>
            <person name="Salvetti E."/>
            <person name="Wrobel A."/>
            <person name="Rasinkangas P."/>
            <person name="Parkhill J."/>
            <person name="Rea M.C."/>
            <person name="O'Sullivan O."/>
            <person name="Ritari J."/>
            <person name="Douillard F.P."/>
            <person name="Paul Ross R."/>
            <person name="Yang R."/>
            <person name="Briner A.E."/>
            <person name="Felis G.E."/>
            <person name="de Vos W.M."/>
            <person name="Barrangou R."/>
            <person name="Klaenhammer T.R."/>
            <person name="Caufield P.W."/>
            <person name="Cui Y."/>
            <person name="Zhang H."/>
            <person name="O'Toole P.W."/>
        </authorList>
    </citation>
    <scope>NUCLEOTIDE SEQUENCE [LARGE SCALE GENOMIC DNA]</scope>
    <source>
        <strain evidence="2 3">DSM 20623</strain>
    </source>
</reference>
<dbReference type="Pfam" id="PF21818">
    <property type="entry name" value="DUF6884"/>
    <property type="match status" value="1"/>
</dbReference>
<dbReference type="EMBL" id="JQBS01000001">
    <property type="protein sequence ID" value="KRN57873.1"/>
    <property type="molecule type" value="Genomic_DNA"/>
</dbReference>
<gene>
    <name evidence="2" type="ORF">IV74_GL001128</name>
</gene>
<organism evidence="2 3">
    <name type="scientific">Carnobacterium divergens DSM 20623</name>
    <dbReference type="NCBI Taxonomy" id="1449336"/>
    <lineage>
        <taxon>Bacteria</taxon>
        <taxon>Bacillati</taxon>
        <taxon>Bacillota</taxon>
        <taxon>Bacilli</taxon>
        <taxon>Lactobacillales</taxon>
        <taxon>Carnobacteriaceae</taxon>
        <taxon>Carnobacterium</taxon>
    </lineage>
</organism>
<dbReference type="AlphaFoldDB" id="A0A0R2HYP4"/>
<dbReference type="InterPro" id="IPR049251">
    <property type="entry name" value="DUF6884"/>
</dbReference>
<dbReference type="eggNOG" id="ENOG5032WNX">
    <property type="taxonomic scope" value="Bacteria"/>
</dbReference>
<name>A0A0R2HYP4_CARDV</name>
<feature type="domain" description="DUF6884" evidence="1">
    <location>
        <begin position="27"/>
        <end position="139"/>
    </location>
</feature>
<evidence type="ECO:0000313" key="2">
    <source>
        <dbReference type="EMBL" id="KRN57873.1"/>
    </source>
</evidence>
<proteinExistence type="predicted"/>